<gene>
    <name evidence="14" type="ORF">GGR28_002755</name>
</gene>
<evidence type="ECO:0000256" key="2">
    <source>
        <dbReference type="ARBA" id="ARBA00007543"/>
    </source>
</evidence>
<evidence type="ECO:0000256" key="13">
    <source>
        <dbReference type="SAM" id="SignalP"/>
    </source>
</evidence>
<dbReference type="GO" id="GO:0019646">
    <property type="term" value="P:aerobic electron transport chain"/>
    <property type="evidence" value="ECO:0007669"/>
    <property type="project" value="TreeGrafter"/>
</dbReference>
<feature type="transmembrane region" description="Helical" evidence="12">
    <location>
        <begin position="148"/>
        <end position="168"/>
    </location>
</feature>
<dbReference type="PANTHER" id="PTHR43141">
    <property type="entry name" value="CYTOCHROME BD2 SUBUNIT II"/>
    <property type="match status" value="1"/>
</dbReference>
<keyword evidence="11 12" id="KW-0472">Membrane</keyword>
<feature type="transmembrane region" description="Helical" evidence="12">
    <location>
        <begin position="229"/>
        <end position="247"/>
    </location>
</feature>
<accession>A0A840E989</accession>
<keyword evidence="6 12" id="KW-0812">Transmembrane</keyword>
<dbReference type="Proteomes" id="UP000576209">
    <property type="component" value="Unassembled WGS sequence"/>
</dbReference>
<keyword evidence="4" id="KW-1003">Cell membrane</keyword>
<comment type="subcellular location">
    <subcellularLocation>
        <location evidence="1">Cell membrane</location>
        <topology evidence="1">Multi-pass membrane protein</topology>
    </subcellularLocation>
</comment>
<evidence type="ECO:0000256" key="7">
    <source>
        <dbReference type="ARBA" id="ARBA00022723"/>
    </source>
</evidence>
<keyword evidence="13" id="KW-0732">Signal</keyword>
<evidence type="ECO:0000256" key="12">
    <source>
        <dbReference type="SAM" id="Phobius"/>
    </source>
</evidence>
<comment type="caution">
    <text evidence="14">The sequence shown here is derived from an EMBL/GenBank/DDBJ whole genome shotgun (WGS) entry which is preliminary data.</text>
</comment>
<feature type="transmembrane region" description="Helical" evidence="12">
    <location>
        <begin position="286"/>
        <end position="311"/>
    </location>
</feature>
<protein>
    <submittedName>
        <fullName evidence="14">Cytochrome d ubiquinol oxidase subunit II</fullName>
        <ecNumber evidence="14">1.10.3.-</ecNumber>
    </submittedName>
</protein>
<evidence type="ECO:0000256" key="1">
    <source>
        <dbReference type="ARBA" id="ARBA00004651"/>
    </source>
</evidence>
<keyword evidence="15" id="KW-1185">Reference proteome</keyword>
<evidence type="ECO:0000256" key="10">
    <source>
        <dbReference type="ARBA" id="ARBA00023004"/>
    </source>
</evidence>
<feature type="transmembrane region" description="Helical" evidence="12">
    <location>
        <begin position="86"/>
        <end position="104"/>
    </location>
</feature>
<keyword evidence="10" id="KW-0408">Iron</keyword>
<dbReference type="GO" id="GO:0005886">
    <property type="term" value="C:plasma membrane"/>
    <property type="evidence" value="ECO:0007669"/>
    <property type="project" value="UniProtKB-SubCell"/>
</dbReference>
<dbReference type="NCBIfam" id="TIGR00203">
    <property type="entry name" value="cydB"/>
    <property type="match status" value="1"/>
</dbReference>
<dbReference type="PROSITE" id="PS51257">
    <property type="entry name" value="PROKAR_LIPOPROTEIN"/>
    <property type="match status" value="1"/>
</dbReference>
<reference evidence="14 15" key="1">
    <citation type="submission" date="2020-08" db="EMBL/GenBank/DDBJ databases">
        <title>Genomic Encyclopedia of Type Strains, Phase IV (KMG-IV): sequencing the most valuable type-strain genomes for metagenomic binning, comparative biology and taxonomic classification.</title>
        <authorList>
            <person name="Goeker M."/>
        </authorList>
    </citation>
    <scope>NUCLEOTIDE SEQUENCE [LARGE SCALE GENOMIC DNA]</scope>
    <source>
        <strain evidence="14 15">DSM 105137</strain>
    </source>
</reference>
<evidence type="ECO:0000256" key="8">
    <source>
        <dbReference type="ARBA" id="ARBA00022982"/>
    </source>
</evidence>
<keyword evidence="14" id="KW-0560">Oxidoreductase</keyword>
<feature type="transmembrane region" description="Helical" evidence="12">
    <location>
        <begin position="110"/>
        <end position="127"/>
    </location>
</feature>
<dbReference type="PANTHER" id="PTHR43141:SF5">
    <property type="entry name" value="CYTOCHROME BD-I UBIQUINOL OXIDASE SUBUNIT 2"/>
    <property type="match status" value="1"/>
</dbReference>
<dbReference type="EC" id="1.10.3.-" evidence="14"/>
<feature type="chain" id="PRO_5032984497" evidence="13">
    <location>
        <begin position="22"/>
        <end position="368"/>
    </location>
</feature>
<evidence type="ECO:0000256" key="11">
    <source>
        <dbReference type="ARBA" id="ARBA00023136"/>
    </source>
</evidence>
<feature type="transmembrane region" description="Helical" evidence="12">
    <location>
        <begin position="259"/>
        <end position="279"/>
    </location>
</feature>
<dbReference type="GO" id="GO:0046872">
    <property type="term" value="F:metal ion binding"/>
    <property type="evidence" value="ECO:0007669"/>
    <property type="project" value="UniProtKB-KW"/>
</dbReference>
<dbReference type="GO" id="GO:0009055">
    <property type="term" value="F:electron transfer activity"/>
    <property type="evidence" value="ECO:0007669"/>
    <property type="project" value="TreeGrafter"/>
</dbReference>
<name>A0A840E989_9BACT</name>
<evidence type="ECO:0000313" key="15">
    <source>
        <dbReference type="Proteomes" id="UP000576209"/>
    </source>
</evidence>
<evidence type="ECO:0000256" key="5">
    <source>
        <dbReference type="ARBA" id="ARBA00022617"/>
    </source>
</evidence>
<dbReference type="EMBL" id="JACIFF010000007">
    <property type="protein sequence ID" value="MBB4080125.1"/>
    <property type="molecule type" value="Genomic_DNA"/>
</dbReference>
<keyword evidence="7" id="KW-0479">Metal-binding</keyword>
<evidence type="ECO:0000256" key="6">
    <source>
        <dbReference type="ARBA" id="ARBA00022692"/>
    </source>
</evidence>
<dbReference type="GO" id="GO:0016682">
    <property type="term" value="F:oxidoreductase activity, acting on diphenols and related substances as donors, oxygen as acceptor"/>
    <property type="evidence" value="ECO:0007669"/>
    <property type="project" value="TreeGrafter"/>
</dbReference>
<dbReference type="InterPro" id="IPR003317">
    <property type="entry name" value="Cyt-d_oxidase_su2"/>
</dbReference>
<keyword evidence="9 12" id="KW-1133">Transmembrane helix</keyword>
<evidence type="ECO:0000256" key="9">
    <source>
        <dbReference type="ARBA" id="ARBA00022989"/>
    </source>
</evidence>
<dbReference type="AlphaFoldDB" id="A0A840E989"/>
<evidence type="ECO:0000256" key="3">
    <source>
        <dbReference type="ARBA" id="ARBA00022448"/>
    </source>
</evidence>
<evidence type="ECO:0000313" key="14">
    <source>
        <dbReference type="EMBL" id="MBB4080125.1"/>
    </source>
</evidence>
<proteinExistence type="inferred from homology"/>
<keyword evidence="3" id="KW-0813">Transport</keyword>
<sequence length="368" mass="40387">MKLLYLLPLALLLTACGESDAAPGYSSLLGIDYPTLWFLVVGAVFTGYGILDGFDLGAGAWHLFFRKEESRRIALNAVGPVWDGNEVWLVIGGGTLFAGFPVVYGTLFSAMYVPLMLFLFALIFRAISIEFRGKEPMQWWKNLWDVSYSVSSALLAFLLGVVLGNVLLGMPLDDRLEFSGDWLNFINPFAILVGLTALALFMMHGAIYLTMKTEGRLFAKVNKLLQKSIIAFVLLFAILTLYVLLYIPHLSDGLKENPLLLGVPILAILAIANIPRLVSKRKYLPAFVFSTITVGLLLITAAMELYPVIILDSSGAGNDITVYNGVASNKSLGIMLTFVAIGGPLAIGYTAFVYKTFWGKVRLDEHSY</sequence>
<dbReference type="RefSeq" id="WP_183496364.1">
    <property type="nucleotide sequence ID" value="NZ_JACIFF010000007.1"/>
</dbReference>
<keyword evidence="8" id="KW-0249">Electron transport</keyword>
<feature type="transmembrane region" description="Helical" evidence="12">
    <location>
        <begin position="331"/>
        <end position="354"/>
    </location>
</feature>
<evidence type="ECO:0000256" key="4">
    <source>
        <dbReference type="ARBA" id="ARBA00022475"/>
    </source>
</evidence>
<organism evidence="14 15">
    <name type="scientific">Neolewinella aquimaris</name>
    <dbReference type="NCBI Taxonomy" id="1835722"/>
    <lineage>
        <taxon>Bacteria</taxon>
        <taxon>Pseudomonadati</taxon>
        <taxon>Bacteroidota</taxon>
        <taxon>Saprospiria</taxon>
        <taxon>Saprospirales</taxon>
        <taxon>Lewinellaceae</taxon>
        <taxon>Neolewinella</taxon>
    </lineage>
</organism>
<feature type="transmembrane region" description="Helical" evidence="12">
    <location>
        <begin position="188"/>
        <end position="209"/>
    </location>
</feature>
<keyword evidence="5" id="KW-0349">Heme</keyword>
<dbReference type="PIRSF" id="PIRSF000267">
    <property type="entry name" value="Cyt_oxidse_sub2"/>
    <property type="match status" value="1"/>
</dbReference>
<feature type="signal peptide" evidence="13">
    <location>
        <begin position="1"/>
        <end position="21"/>
    </location>
</feature>
<feature type="transmembrane region" description="Helical" evidence="12">
    <location>
        <begin position="37"/>
        <end position="65"/>
    </location>
</feature>
<dbReference type="GO" id="GO:0070069">
    <property type="term" value="C:cytochrome complex"/>
    <property type="evidence" value="ECO:0007669"/>
    <property type="project" value="TreeGrafter"/>
</dbReference>
<dbReference type="Pfam" id="PF02322">
    <property type="entry name" value="Cyt_bd_oxida_II"/>
    <property type="match status" value="1"/>
</dbReference>
<comment type="similarity">
    <text evidence="2">Belongs to the cytochrome ubiquinol oxidase subunit 2 family.</text>
</comment>